<dbReference type="GO" id="GO:0003677">
    <property type="term" value="F:DNA binding"/>
    <property type="evidence" value="ECO:0007669"/>
    <property type="project" value="UniProtKB-KW"/>
</dbReference>
<dbReference type="AlphaFoldDB" id="A0A9D2AXM2"/>
<protein>
    <submittedName>
        <fullName evidence="4">MerR family transcriptional regulator</fullName>
    </submittedName>
</protein>
<evidence type="ECO:0000256" key="2">
    <source>
        <dbReference type="SAM" id="Coils"/>
    </source>
</evidence>
<organism evidence="4 5">
    <name type="scientific">Candidatus Lachnoclostridium stercoripullorum</name>
    <dbReference type="NCBI Taxonomy" id="2838635"/>
    <lineage>
        <taxon>Bacteria</taxon>
        <taxon>Bacillati</taxon>
        <taxon>Bacillota</taxon>
        <taxon>Clostridia</taxon>
        <taxon>Lachnospirales</taxon>
        <taxon>Lachnospiraceae</taxon>
    </lineage>
</organism>
<evidence type="ECO:0000313" key="5">
    <source>
        <dbReference type="Proteomes" id="UP000886780"/>
    </source>
</evidence>
<reference evidence="4" key="2">
    <citation type="submission" date="2021-04" db="EMBL/GenBank/DDBJ databases">
        <authorList>
            <person name="Gilroy R."/>
        </authorList>
    </citation>
    <scope>NUCLEOTIDE SEQUENCE</scope>
    <source>
        <strain evidence="4">ChiGjej4B4-12881</strain>
    </source>
</reference>
<dbReference type="EMBL" id="DXEU01000160">
    <property type="protein sequence ID" value="HIX52914.1"/>
    <property type="molecule type" value="Genomic_DNA"/>
</dbReference>
<dbReference type="Pfam" id="PF13411">
    <property type="entry name" value="MerR_1"/>
    <property type="match status" value="1"/>
</dbReference>
<dbReference type="Gene3D" id="1.10.1660.10">
    <property type="match status" value="1"/>
</dbReference>
<evidence type="ECO:0000259" key="3">
    <source>
        <dbReference type="PROSITE" id="PS50937"/>
    </source>
</evidence>
<dbReference type="PANTHER" id="PTHR30204:SF98">
    <property type="entry name" value="HTH-TYPE TRANSCRIPTIONAL REGULATOR ADHR"/>
    <property type="match status" value="1"/>
</dbReference>
<dbReference type="SMART" id="SM00422">
    <property type="entry name" value="HTH_MERR"/>
    <property type="match status" value="1"/>
</dbReference>
<dbReference type="PANTHER" id="PTHR30204">
    <property type="entry name" value="REDOX-CYCLING DRUG-SENSING TRANSCRIPTIONAL ACTIVATOR SOXR"/>
    <property type="match status" value="1"/>
</dbReference>
<dbReference type="InterPro" id="IPR000551">
    <property type="entry name" value="MerR-type_HTH_dom"/>
</dbReference>
<gene>
    <name evidence="4" type="ORF">IAA28_08940</name>
</gene>
<proteinExistence type="predicted"/>
<keyword evidence="2" id="KW-0175">Coiled coil</keyword>
<dbReference type="CDD" id="cd01109">
    <property type="entry name" value="HTH_YyaN"/>
    <property type="match status" value="1"/>
</dbReference>
<comment type="caution">
    <text evidence="4">The sequence shown here is derived from an EMBL/GenBank/DDBJ whole genome shotgun (WGS) entry which is preliminary data.</text>
</comment>
<evidence type="ECO:0000313" key="4">
    <source>
        <dbReference type="EMBL" id="HIX52914.1"/>
    </source>
</evidence>
<dbReference type="Proteomes" id="UP000886780">
    <property type="component" value="Unassembled WGS sequence"/>
</dbReference>
<dbReference type="SUPFAM" id="SSF46955">
    <property type="entry name" value="Putative DNA-binding domain"/>
    <property type="match status" value="1"/>
</dbReference>
<dbReference type="GO" id="GO:0003700">
    <property type="term" value="F:DNA-binding transcription factor activity"/>
    <property type="evidence" value="ECO:0007669"/>
    <property type="project" value="InterPro"/>
</dbReference>
<keyword evidence="1" id="KW-0238">DNA-binding</keyword>
<feature type="domain" description="HTH merR-type" evidence="3">
    <location>
        <begin position="1"/>
        <end position="69"/>
    </location>
</feature>
<evidence type="ECO:0000256" key="1">
    <source>
        <dbReference type="ARBA" id="ARBA00023125"/>
    </source>
</evidence>
<name>A0A9D2AXM2_9FIRM</name>
<reference evidence="4" key="1">
    <citation type="journal article" date="2021" name="PeerJ">
        <title>Extensive microbial diversity within the chicken gut microbiome revealed by metagenomics and culture.</title>
        <authorList>
            <person name="Gilroy R."/>
            <person name="Ravi A."/>
            <person name="Getino M."/>
            <person name="Pursley I."/>
            <person name="Horton D.L."/>
            <person name="Alikhan N.F."/>
            <person name="Baker D."/>
            <person name="Gharbi K."/>
            <person name="Hall N."/>
            <person name="Watson M."/>
            <person name="Adriaenssens E.M."/>
            <person name="Foster-Nyarko E."/>
            <person name="Jarju S."/>
            <person name="Secka A."/>
            <person name="Antonio M."/>
            <person name="Oren A."/>
            <person name="Chaudhuri R.R."/>
            <person name="La Ragione R."/>
            <person name="Hildebrand F."/>
            <person name="Pallen M.J."/>
        </authorList>
    </citation>
    <scope>NUCLEOTIDE SEQUENCE</scope>
    <source>
        <strain evidence="4">ChiGjej4B4-12881</strain>
    </source>
</reference>
<dbReference type="PROSITE" id="PS50937">
    <property type="entry name" value="HTH_MERR_2"/>
    <property type="match status" value="1"/>
</dbReference>
<accession>A0A9D2AXM2</accession>
<sequence length="124" mass="14353">MTIKEVSEKYDIPQGTLRYYEKVGLIPRVTRSSGGIRNYQESDLGWVELAKCMRSAGLSVEVLLEYVQLYQQGDSTISKRLDLLKDQRDTLLKQKEQIETALDRLDYKISRYEEAAKTGKLSWD</sequence>
<dbReference type="InterPro" id="IPR047057">
    <property type="entry name" value="MerR_fam"/>
</dbReference>
<feature type="coiled-coil region" evidence="2">
    <location>
        <begin position="81"/>
        <end position="115"/>
    </location>
</feature>
<dbReference type="InterPro" id="IPR009061">
    <property type="entry name" value="DNA-bd_dom_put_sf"/>
</dbReference>